<sequence length="310" mass="35266">MDWPIKETLLENHDNDASGGRAFCGINSYNIGRPLLQMVHFVSLIKYSLNCLVANSYLLVVPLVVKIWIYLRMAERLGIEPGDKNSMIDMVIPTGAMGNLTGGYMAKQLGVPIGRLCAGVNINDITHRVIERGEFHRKRIQKTLSDAINIEVPYNFERIAFYTTGCNCALILEWMTVMERTQQLTLEKEWHERLKLDFCSARVTDDEMCEALRRVRARLNYIADPHTAVAMAAAMIIGYAFTEVSSAEEMMPVVILATASPCKFQEQMTVALGQDEWISWKEHHFPIRAHKTLQTREIEPYYFLQTEGAS</sequence>
<proteinExistence type="predicted"/>
<comment type="caution">
    <text evidence="1">The sequence shown here is derived from an EMBL/GenBank/DDBJ whole genome shotgun (WGS) entry which is preliminary data.</text>
</comment>
<evidence type="ECO:0000313" key="1">
    <source>
        <dbReference type="EMBL" id="KAL3765682.1"/>
    </source>
</evidence>
<dbReference type="PANTHER" id="PTHR42690:SF1">
    <property type="entry name" value="THREONINE SYNTHASE-LIKE 2"/>
    <property type="match status" value="1"/>
</dbReference>
<dbReference type="Proteomes" id="UP001530315">
    <property type="component" value="Unassembled WGS sequence"/>
</dbReference>
<keyword evidence="2" id="KW-1185">Reference proteome</keyword>
<evidence type="ECO:0000313" key="2">
    <source>
        <dbReference type="Proteomes" id="UP001530315"/>
    </source>
</evidence>
<dbReference type="SUPFAM" id="SSF53686">
    <property type="entry name" value="Tryptophan synthase beta subunit-like PLP-dependent enzymes"/>
    <property type="match status" value="1"/>
</dbReference>
<dbReference type="EMBL" id="JALLAZ020001745">
    <property type="protein sequence ID" value="KAL3765682.1"/>
    <property type="molecule type" value="Genomic_DNA"/>
</dbReference>
<accession>A0ABD3MTX3</accession>
<organism evidence="1 2">
    <name type="scientific">Stephanodiscus triporus</name>
    <dbReference type="NCBI Taxonomy" id="2934178"/>
    <lineage>
        <taxon>Eukaryota</taxon>
        <taxon>Sar</taxon>
        <taxon>Stramenopiles</taxon>
        <taxon>Ochrophyta</taxon>
        <taxon>Bacillariophyta</taxon>
        <taxon>Coscinodiscophyceae</taxon>
        <taxon>Thalassiosirophycidae</taxon>
        <taxon>Stephanodiscales</taxon>
        <taxon>Stephanodiscaceae</taxon>
        <taxon>Stephanodiscus</taxon>
    </lineage>
</organism>
<evidence type="ECO:0008006" key="3">
    <source>
        <dbReference type="Google" id="ProtNLM"/>
    </source>
</evidence>
<dbReference type="InterPro" id="IPR051166">
    <property type="entry name" value="Threonine_Synthase"/>
</dbReference>
<dbReference type="PANTHER" id="PTHR42690">
    <property type="entry name" value="THREONINE SYNTHASE FAMILY MEMBER"/>
    <property type="match status" value="1"/>
</dbReference>
<dbReference type="InterPro" id="IPR036052">
    <property type="entry name" value="TrpB-like_PALP_sf"/>
</dbReference>
<gene>
    <name evidence="1" type="ORF">ACHAW5_006362</name>
</gene>
<reference evidence="1 2" key="1">
    <citation type="submission" date="2024-10" db="EMBL/GenBank/DDBJ databases">
        <title>Updated reference genomes for cyclostephanoid diatoms.</title>
        <authorList>
            <person name="Roberts W.R."/>
            <person name="Alverson A.J."/>
        </authorList>
    </citation>
    <scope>NUCLEOTIDE SEQUENCE [LARGE SCALE GENOMIC DNA]</scope>
    <source>
        <strain evidence="1 2">AJA276-08</strain>
    </source>
</reference>
<dbReference type="AlphaFoldDB" id="A0ABD3MTX3"/>
<dbReference type="Gene3D" id="3.40.50.1100">
    <property type="match status" value="1"/>
</dbReference>
<name>A0ABD3MTX3_9STRA</name>
<protein>
    <recommendedName>
        <fullName evidence="3">Threonine synthase</fullName>
    </recommendedName>
</protein>